<feature type="region of interest" description="Disordered" evidence="1">
    <location>
        <begin position="255"/>
        <end position="282"/>
    </location>
</feature>
<name>A0A7C8IQ17_9PEZI</name>
<accession>A0A7C8IQ17</accession>
<feature type="compositionally biased region" description="Low complexity" evidence="1">
    <location>
        <begin position="258"/>
        <end position="274"/>
    </location>
</feature>
<feature type="region of interest" description="Disordered" evidence="1">
    <location>
        <begin position="138"/>
        <end position="233"/>
    </location>
</feature>
<evidence type="ECO:0000256" key="1">
    <source>
        <dbReference type="SAM" id="MobiDB-lite"/>
    </source>
</evidence>
<comment type="caution">
    <text evidence="3">The sequence shown here is derived from an EMBL/GenBank/DDBJ whole genome shotgun (WGS) entry which is preliminary data.</text>
</comment>
<keyword evidence="2" id="KW-0732">Signal</keyword>
<reference evidence="3 4" key="1">
    <citation type="submission" date="2019-12" db="EMBL/GenBank/DDBJ databases">
        <title>Draft genome sequence of the ascomycete Xylaria multiplex DSM 110363.</title>
        <authorList>
            <person name="Buettner E."/>
            <person name="Kellner H."/>
        </authorList>
    </citation>
    <scope>NUCLEOTIDE SEQUENCE [LARGE SCALE GENOMIC DNA]</scope>
    <source>
        <strain evidence="3 4">DSM 110363</strain>
    </source>
</reference>
<keyword evidence="4" id="KW-1185">Reference proteome</keyword>
<dbReference type="Proteomes" id="UP000481858">
    <property type="component" value="Unassembled WGS sequence"/>
</dbReference>
<dbReference type="EMBL" id="WUBL01000051">
    <property type="protein sequence ID" value="KAF2968440.1"/>
    <property type="molecule type" value="Genomic_DNA"/>
</dbReference>
<sequence>MIYSVAYTLLAVGLVSQTLAEPAREPYQPKFARMSTRSILGLQRRAPEGYSPTEQLCGVGDTCAEACGKGFSQCASKDGLAHCYNRLKKQTCCPNGRGDSCDNGYFCTADDDGETWCCPDGLSLKECAQKYDIPGSLTSQVPSTTKTTTKATATKETSSEASNTSETTTTKEASTKTSHASTTESAITSTKSRKPATPDNTESASTTKTVHRELTSKSKSEETSTASPSESTTTLLVDVSSALVTTAAINTQATILDSTPSSTPSASPSTSSVSENGSGRNGPTNGLVFSLAGVLLAALV</sequence>
<dbReference type="InParanoid" id="A0A7C8IQ17"/>
<protein>
    <recommendedName>
        <fullName evidence="5">Prp 4 CRoW domain-containing protein</fullName>
    </recommendedName>
</protein>
<feature type="compositionally biased region" description="Basic and acidic residues" evidence="1">
    <location>
        <begin position="210"/>
        <end position="222"/>
    </location>
</feature>
<evidence type="ECO:0000313" key="4">
    <source>
        <dbReference type="Proteomes" id="UP000481858"/>
    </source>
</evidence>
<feature type="compositionally biased region" description="Polar residues" evidence="1">
    <location>
        <begin position="198"/>
        <end position="208"/>
    </location>
</feature>
<dbReference type="AlphaFoldDB" id="A0A7C8IQ17"/>
<organism evidence="3 4">
    <name type="scientific">Xylaria multiplex</name>
    <dbReference type="NCBI Taxonomy" id="323545"/>
    <lineage>
        <taxon>Eukaryota</taxon>
        <taxon>Fungi</taxon>
        <taxon>Dikarya</taxon>
        <taxon>Ascomycota</taxon>
        <taxon>Pezizomycotina</taxon>
        <taxon>Sordariomycetes</taxon>
        <taxon>Xylariomycetidae</taxon>
        <taxon>Xylariales</taxon>
        <taxon>Xylariaceae</taxon>
        <taxon>Xylaria</taxon>
    </lineage>
</organism>
<evidence type="ECO:0000256" key="2">
    <source>
        <dbReference type="SAM" id="SignalP"/>
    </source>
</evidence>
<evidence type="ECO:0008006" key="5">
    <source>
        <dbReference type="Google" id="ProtNLM"/>
    </source>
</evidence>
<feature type="chain" id="PRO_5028849443" description="Prp 4 CRoW domain-containing protein" evidence="2">
    <location>
        <begin position="21"/>
        <end position="300"/>
    </location>
</feature>
<feature type="compositionally biased region" description="Low complexity" evidence="1">
    <location>
        <begin position="143"/>
        <end position="185"/>
    </location>
</feature>
<feature type="compositionally biased region" description="Low complexity" evidence="1">
    <location>
        <begin position="223"/>
        <end position="233"/>
    </location>
</feature>
<dbReference type="OrthoDB" id="5409186at2759"/>
<feature type="signal peptide" evidence="2">
    <location>
        <begin position="1"/>
        <end position="20"/>
    </location>
</feature>
<evidence type="ECO:0000313" key="3">
    <source>
        <dbReference type="EMBL" id="KAF2968440.1"/>
    </source>
</evidence>
<proteinExistence type="predicted"/>
<gene>
    <name evidence="3" type="ORF">GQX73_g5140</name>
</gene>